<protein>
    <recommendedName>
        <fullName evidence="2">DUF5683 domain-containing protein</fullName>
    </recommendedName>
</protein>
<dbReference type="EMBL" id="UINC01017969">
    <property type="protein sequence ID" value="SVA75046.1"/>
    <property type="molecule type" value="Genomic_DNA"/>
</dbReference>
<accession>A0A381YD57</accession>
<sequence length="126" mass="14154">MIICVSKQNAQDQAITDSLPMWISQPNNQTATLSDTLKLFEPVQTPKGVLIQRWMGIGIMSIAGILAYNFHQQANSAYADYVRSGHIEVMNDLFSKTERLDRYSGMSYIAVEVGFLLFVSSFKDPE</sequence>
<dbReference type="AlphaFoldDB" id="A0A381YD57"/>
<gene>
    <name evidence="1" type="ORF">METZ01_LOCUS127900</name>
</gene>
<evidence type="ECO:0000313" key="1">
    <source>
        <dbReference type="EMBL" id="SVA75046.1"/>
    </source>
</evidence>
<organism evidence="1">
    <name type="scientific">marine metagenome</name>
    <dbReference type="NCBI Taxonomy" id="408172"/>
    <lineage>
        <taxon>unclassified sequences</taxon>
        <taxon>metagenomes</taxon>
        <taxon>ecological metagenomes</taxon>
    </lineage>
</organism>
<reference evidence="1" key="1">
    <citation type="submission" date="2018-05" db="EMBL/GenBank/DDBJ databases">
        <authorList>
            <person name="Lanie J.A."/>
            <person name="Ng W.-L."/>
            <person name="Kazmierczak K.M."/>
            <person name="Andrzejewski T.M."/>
            <person name="Davidsen T.M."/>
            <person name="Wayne K.J."/>
            <person name="Tettelin H."/>
            <person name="Glass J.I."/>
            <person name="Rusch D."/>
            <person name="Podicherti R."/>
            <person name="Tsui H.-C.T."/>
            <person name="Winkler M.E."/>
        </authorList>
    </citation>
    <scope>NUCLEOTIDE SEQUENCE</scope>
</reference>
<proteinExistence type="predicted"/>
<name>A0A381YD57_9ZZZZ</name>
<evidence type="ECO:0008006" key="2">
    <source>
        <dbReference type="Google" id="ProtNLM"/>
    </source>
</evidence>